<dbReference type="PANTHER" id="PTHR42714">
    <property type="entry name" value="TRNA MODIFICATION GTPASE GTPBP3"/>
    <property type="match status" value="1"/>
</dbReference>
<dbReference type="NCBIfam" id="TIGR00231">
    <property type="entry name" value="small_GTP"/>
    <property type="match status" value="1"/>
</dbReference>
<feature type="binding site" evidence="6">
    <location>
        <begin position="244"/>
        <end position="250"/>
    </location>
    <ligand>
        <name>GTP</name>
        <dbReference type="ChEBI" id="CHEBI:37565"/>
    </ligand>
</feature>
<dbReference type="InterPro" id="IPR027266">
    <property type="entry name" value="TrmE/GcvT-like"/>
</dbReference>
<keyword evidence="2 6" id="KW-0819">tRNA processing</keyword>
<feature type="binding site" evidence="6">
    <location>
        <position position="225"/>
    </location>
    <ligand>
        <name>K(+)</name>
        <dbReference type="ChEBI" id="CHEBI:29103"/>
    </ligand>
</feature>
<dbReference type="GO" id="GO:0005525">
    <property type="term" value="F:GTP binding"/>
    <property type="evidence" value="ECO:0007669"/>
    <property type="project" value="UniProtKB-UniRule"/>
</dbReference>
<dbReference type="GO" id="GO:0005829">
    <property type="term" value="C:cytosol"/>
    <property type="evidence" value="ECO:0007669"/>
    <property type="project" value="TreeGrafter"/>
</dbReference>
<feature type="binding site" evidence="6">
    <location>
        <begin position="352"/>
        <end position="354"/>
    </location>
    <ligand>
        <name>GTP</name>
        <dbReference type="ChEBI" id="CHEBI:37565"/>
    </ligand>
</feature>
<name>A0A4S3KRX5_9GAMM</name>
<keyword evidence="6" id="KW-0479">Metal-binding</keyword>
<dbReference type="GO" id="GO:0046872">
    <property type="term" value="F:metal ion binding"/>
    <property type="evidence" value="ECO:0007669"/>
    <property type="project" value="UniProtKB-KW"/>
</dbReference>
<dbReference type="AlphaFoldDB" id="A0A4S3KRX5"/>
<feature type="binding site" evidence="6">
    <location>
        <position position="250"/>
    </location>
    <ligand>
        <name>Mg(2+)</name>
        <dbReference type="ChEBI" id="CHEBI:18420"/>
    </ligand>
</feature>
<dbReference type="InterPro" id="IPR027368">
    <property type="entry name" value="MnmE_dom2"/>
</dbReference>
<keyword evidence="8" id="KW-0175">Coiled coil</keyword>
<reference evidence="10 11" key="1">
    <citation type="submission" date="2017-02" db="EMBL/GenBank/DDBJ databases">
        <title>Whole genome sequencing of Metallibacterium scheffleri DSM 24874 (T).</title>
        <authorList>
            <person name="Kumar S."/>
            <person name="Patil P."/>
            <person name="Patil P.B."/>
        </authorList>
    </citation>
    <scope>NUCLEOTIDE SEQUENCE [LARGE SCALE GENOMIC DNA]</scope>
    <source>
        <strain evidence="10 11">DSM 24874</strain>
    </source>
</reference>
<dbReference type="SUPFAM" id="SSF52540">
    <property type="entry name" value="P-loop containing nucleoside triphosphate hydrolases"/>
    <property type="match status" value="1"/>
</dbReference>
<dbReference type="GO" id="GO:0030488">
    <property type="term" value="P:tRNA methylation"/>
    <property type="evidence" value="ECO:0007669"/>
    <property type="project" value="TreeGrafter"/>
</dbReference>
<dbReference type="Proteomes" id="UP000307749">
    <property type="component" value="Unassembled WGS sequence"/>
</dbReference>
<dbReference type="EMBL" id="MWQO01000006">
    <property type="protein sequence ID" value="THD11832.1"/>
    <property type="molecule type" value="Genomic_DNA"/>
</dbReference>
<evidence type="ECO:0000256" key="3">
    <source>
        <dbReference type="ARBA" id="ARBA00022741"/>
    </source>
</evidence>
<protein>
    <recommendedName>
        <fullName evidence="6">tRNA modification GTPase MnmE</fullName>
        <ecNumber evidence="6">3.6.-.-</ecNumber>
    </recommendedName>
</protein>
<evidence type="ECO:0000256" key="5">
    <source>
        <dbReference type="ARBA" id="ARBA00023134"/>
    </source>
</evidence>
<feature type="binding site" evidence="6">
    <location>
        <position position="249"/>
    </location>
    <ligand>
        <name>K(+)</name>
        <dbReference type="ChEBI" id="CHEBI:29103"/>
    </ligand>
</feature>
<comment type="subunit">
    <text evidence="6">Homodimer. Heterotetramer of two MnmE and two MnmG subunits.</text>
</comment>
<dbReference type="NCBIfam" id="TIGR00450">
    <property type="entry name" value="mnmE_trmE_thdF"/>
    <property type="match status" value="1"/>
</dbReference>
<evidence type="ECO:0000313" key="10">
    <source>
        <dbReference type="EMBL" id="THD11832.1"/>
    </source>
</evidence>
<comment type="cofactor">
    <cofactor evidence="6">
        <name>K(+)</name>
        <dbReference type="ChEBI" id="CHEBI:29103"/>
    </cofactor>
    <text evidence="6">Binds 1 potassium ion per subunit.</text>
</comment>
<dbReference type="PANTHER" id="PTHR42714:SF2">
    <property type="entry name" value="TRNA MODIFICATION GTPASE GTPBP3, MITOCHONDRIAL"/>
    <property type="match status" value="1"/>
</dbReference>
<dbReference type="GO" id="GO:0002098">
    <property type="term" value="P:tRNA wobble uridine modification"/>
    <property type="evidence" value="ECO:0007669"/>
    <property type="project" value="TreeGrafter"/>
</dbReference>
<dbReference type="NCBIfam" id="NF003661">
    <property type="entry name" value="PRK05291.1-3"/>
    <property type="match status" value="1"/>
</dbReference>
<dbReference type="InterPro" id="IPR018948">
    <property type="entry name" value="GTP-bd_TrmE_N"/>
</dbReference>
<dbReference type="RefSeq" id="WP_081126180.1">
    <property type="nucleotide sequence ID" value="NZ_DAHXOC010000004.1"/>
</dbReference>
<dbReference type="InterPro" id="IPR004520">
    <property type="entry name" value="GTPase_MnmE"/>
</dbReference>
<evidence type="ECO:0000256" key="2">
    <source>
        <dbReference type="ARBA" id="ARBA00022694"/>
    </source>
</evidence>
<dbReference type="OrthoDB" id="9805918at2"/>
<comment type="similarity">
    <text evidence="1 6 7">Belongs to the TRAFAC class TrmE-Era-EngA-EngB-Septin-like GTPase superfamily. TrmE GTPase family.</text>
</comment>
<feature type="coiled-coil region" evidence="8">
    <location>
        <begin position="388"/>
        <end position="433"/>
    </location>
</feature>
<evidence type="ECO:0000259" key="9">
    <source>
        <dbReference type="PROSITE" id="PS51709"/>
    </source>
</evidence>
<feature type="binding site" evidence="6">
    <location>
        <position position="244"/>
    </location>
    <ligand>
        <name>K(+)</name>
        <dbReference type="ChEBI" id="CHEBI:29103"/>
    </ligand>
</feature>
<proteinExistence type="inferred from homology"/>
<dbReference type="GO" id="GO:0003924">
    <property type="term" value="F:GTPase activity"/>
    <property type="evidence" value="ECO:0007669"/>
    <property type="project" value="UniProtKB-UniRule"/>
</dbReference>
<keyword evidence="5 6" id="KW-0342">GTP-binding</keyword>
<dbReference type="InterPro" id="IPR031168">
    <property type="entry name" value="G_TrmE"/>
</dbReference>
<dbReference type="PRINTS" id="PR00449">
    <property type="entry name" value="RASTRNSFRMNG"/>
</dbReference>
<keyword evidence="6" id="KW-0378">Hydrolase</keyword>
<dbReference type="CDD" id="cd04164">
    <property type="entry name" value="trmE"/>
    <property type="match status" value="1"/>
</dbReference>
<dbReference type="InterPro" id="IPR006073">
    <property type="entry name" value="GTP-bd"/>
</dbReference>
<evidence type="ECO:0000313" key="11">
    <source>
        <dbReference type="Proteomes" id="UP000307749"/>
    </source>
</evidence>
<dbReference type="InterPro" id="IPR005225">
    <property type="entry name" value="Small_GTP-bd"/>
</dbReference>
<dbReference type="InterPro" id="IPR027417">
    <property type="entry name" value="P-loop_NTPase"/>
</dbReference>
<dbReference type="Gene3D" id="3.40.50.300">
    <property type="entry name" value="P-loop containing nucleotide triphosphate hydrolases"/>
    <property type="match status" value="1"/>
</dbReference>
<comment type="function">
    <text evidence="6">Exhibits a very high intrinsic GTPase hydrolysis rate. Involved in the addition of a carboxymethylaminomethyl (cmnm) group at the wobble position (U34) of certain tRNAs, forming tRNA-cmnm(5)s(2)U34.</text>
</comment>
<comment type="subcellular location">
    <subcellularLocation>
        <location evidence="6">Cytoplasm</location>
    </subcellularLocation>
</comment>
<dbReference type="Gene3D" id="3.30.1360.120">
    <property type="entry name" value="Probable tRNA modification gtpase trme, domain 1"/>
    <property type="match status" value="1"/>
</dbReference>
<feature type="domain" description="TrmE-type G" evidence="9">
    <location>
        <begin position="215"/>
        <end position="371"/>
    </location>
</feature>
<dbReference type="Pfam" id="PF10396">
    <property type="entry name" value="TrmE_N"/>
    <property type="match status" value="1"/>
</dbReference>
<comment type="caution">
    <text evidence="10">The sequence shown here is derived from an EMBL/GenBank/DDBJ whole genome shotgun (WGS) entry which is preliminary data.</text>
</comment>
<keyword evidence="11" id="KW-1185">Reference proteome</keyword>
<feature type="binding site" evidence="6">
    <location>
        <begin position="269"/>
        <end position="272"/>
    </location>
    <ligand>
        <name>GTP</name>
        <dbReference type="ChEBI" id="CHEBI:37565"/>
    </ligand>
</feature>
<keyword evidence="6" id="KW-0460">Magnesium</keyword>
<evidence type="ECO:0000256" key="6">
    <source>
        <dbReference type="HAMAP-Rule" id="MF_00379"/>
    </source>
</evidence>
<feature type="binding site" evidence="6">
    <location>
        <position position="451"/>
    </location>
    <ligand>
        <name>(6S)-5-formyl-5,6,7,8-tetrahydrofolate</name>
        <dbReference type="ChEBI" id="CHEBI:57457"/>
    </ligand>
</feature>
<keyword evidence="6" id="KW-0963">Cytoplasm</keyword>
<dbReference type="HAMAP" id="MF_00379">
    <property type="entry name" value="GTPase_MnmE"/>
    <property type="match status" value="1"/>
</dbReference>
<evidence type="ECO:0000256" key="4">
    <source>
        <dbReference type="ARBA" id="ARBA00022958"/>
    </source>
</evidence>
<gene>
    <name evidence="6" type="primary">mnmE</name>
    <name evidence="6" type="synonym">trmE</name>
    <name evidence="10" type="ORF">B1806_01765</name>
</gene>
<feature type="binding site" evidence="6">
    <location>
        <position position="23"/>
    </location>
    <ligand>
        <name>(6S)-5-formyl-5,6,7,8-tetrahydrofolate</name>
        <dbReference type="ChEBI" id="CHEBI:57457"/>
    </ligand>
</feature>
<dbReference type="InterPro" id="IPR025867">
    <property type="entry name" value="MnmE_helical"/>
</dbReference>
<keyword evidence="4 6" id="KW-0630">Potassium</keyword>
<feature type="binding site" evidence="6">
    <location>
        <position position="246"/>
    </location>
    <ligand>
        <name>K(+)</name>
        <dbReference type="ChEBI" id="CHEBI:29103"/>
    </ligand>
</feature>
<dbReference type="PROSITE" id="PS51709">
    <property type="entry name" value="G_TRME"/>
    <property type="match status" value="1"/>
</dbReference>
<evidence type="ECO:0000256" key="7">
    <source>
        <dbReference type="RuleBase" id="RU003313"/>
    </source>
</evidence>
<keyword evidence="3 6" id="KW-0547">Nucleotide-binding</keyword>
<feature type="binding site" evidence="6">
    <location>
        <begin position="225"/>
        <end position="230"/>
    </location>
    <ligand>
        <name>GTP</name>
        <dbReference type="ChEBI" id="CHEBI:37565"/>
    </ligand>
</feature>
<dbReference type="Pfam" id="PF01926">
    <property type="entry name" value="MMR_HSR1"/>
    <property type="match status" value="1"/>
</dbReference>
<feature type="binding site" evidence="6">
    <location>
        <position position="119"/>
    </location>
    <ligand>
        <name>(6S)-5-formyl-5,6,7,8-tetrahydrofolate</name>
        <dbReference type="ChEBI" id="CHEBI:57457"/>
    </ligand>
</feature>
<feature type="binding site" evidence="6">
    <location>
        <position position="80"/>
    </location>
    <ligand>
        <name>(6S)-5-formyl-5,6,7,8-tetrahydrofolate</name>
        <dbReference type="ChEBI" id="CHEBI:57457"/>
    </ligand>
</feature>
<evidence type="ECO:0000256" key="1">
    <source>
        <dbReference type="ARBA" id="ARBA00011043"/>
    </source>
</evidence>
<feature type="binding site" evidence="6">
    <location>
        <position position="229"/>
    </location>
    <ligand>
        <name>Mg(2+)</name>
        <dbReference type="ChEBI" id="CHEBI:18420"/>
    </ligand>
</feature>
<sequence length="451" mass="47271">MHAADTIVAVATAPGAGGVGIVRVSGAQAGTIASTLLGRAPRARHAHYATLREADGALLDRGLLLWFPAPHSYTGEDVLELHAHGSPILLDLLLRRVCALGARPARAGEFSERAYLNGKLDLAQAEAIADLIAAGSEAAVRAAQRALAGVFSARVGELQALLTRARVHIEAALDFPDEEIELLADPALVSALAALRAQVASVLREAQQGVRLAQGMNVVLIGRPNTGKSSLLNALAGEDRAIVTAVPGTTRDVLRLELQFDGVRLELADTAGLREAGDAIEREGMRRAMAALASADLALLVSDAGHWIADLADARARAPATELLVVLNKIDLFGQPAVRIEDAASPLRIALSARSGAGIDLLRQELHQRAGGGADNAYSARVRHVLALQRAEVEIEAAHIEVQRAVARRGGLAELAAEALRRAQRALDELTGAHGNEDLLGAIFSSFCIGK</sequence>
<dbReference type="EC" id="3.6.-.-" evidence="6"/>
<evidence type="ECO:0000256" key="8">
    <source>
        <dbReference type="SAM" id="Coils"/>
    </source>
</evidence>
<dbReference type="Gene3D" id="1.20.120.430">
    <property type="entry name" value="tRNA modification GTPase MnmE domain 2"/>
    <property type="match status" value="1"/>
</dbReference>
<dbReference type="CDD" id="cd14858">
    <property type="entry name" value="TrmE_N"/>
    <property type="match status" value="1"/>
</dbReference>
<dbReference type="STRING" id="993689.GCA_002077135_00799"/>
<dbReference type="Pfam" id="PF12631">
    <property type="entry name" value="MnmE_helical"/>
    <property type="match status" value="1"/>
</dbReference>
<accession>A0A4S3KRX5</accession>
<organism evidence="10 11">
    <name type="scientific">Metallibacterium scheffleri</name>
    <dbReference type="NCBI Taxonomy" id="993689"/>
    <lineage>
        <taxon>Bacteria</taxon>
        <taxon>Pseudomonadati</taxon>
        <taxon>Pseudomonadota</taxon>
        <taxon>Gammaproteobacteria</taxon>
        <taxon>Lysobacterales</taxon>
        <taxon>Rhodanobacteraceae</taxon>
        <taxon>Metallibacterium</taxon>
    </lineage>
</organism>
<comment type="caution">
    <text evidence="6">Lacks conserved residue(s) required for the propagation of feature annotation.</text>
</comment>